<dbReference type="EMBL" id="FOTI01000006">
    <property type="protein sequence ID" value="SFL28292.1"/>
    <property type="molecule type" value="Genomic_DNA"/>
</dbReference>
<dbReference type="GO" id="GO:0005829">
    <property type="term" value="C:cytosol"/>
    <property type="evidence" value="ECO:0007669"/>
    <property type="project" value="TreeGrafter"/>
</dbReference>
<feature type="binding site" evidence="8">
    <location>
        <begin position="17"/>
        <end position="19"/>
    </location>
    <ligand>
        <name>ATP</name>
        <dbReference type="ChEBI" id="CHEBI:30616"/>
    </ligand>
</feature>
<gene>
    <name evidence="8" type="primary">trpS</name>
    <name evidence="10" type="ORF">SAMN02983006_00705</name>
</gene>
<reference evidence="10 11" key="1">
    <citation type="submission" date="2016-10" db="EMBL/GenBank/DDBJ databases">
        <authorList>
            <person name="de Groot N.N."/>
        </authorList>
    </citation>
    <scope>NUCLEOTIDE SEQUENCE [LARGE SCALE GENOMIC DNA]</scope>
    <source>
        <strain evidence="10 11">ATCC 51327</strain>
    </source>
</reference>
<dbReference type="InterPro" id="IPR002305">
    <property type="entry name" value="aa-tRNA-synth_Ic"/>
</dbReference>
<evidence type="ECO:0000256" key="3">
    <source>
        <dbReference type="ARBA" id="ARBA00022741"/>
    </source>
</evidence>
<evidence type="ECO:0000256" key="1">
    <source>
        <dbReference type="ARBA" id="ARBA00005594"/>
    </source>
</evidence>
<name>A0A1I4GE08_9FIRM</name>
<evidence type="ECO:0000256" key="7">
    <source>
        <dbReference type="ARBA" id="ARBA00049929"/>
    </source>
</evidence>
<protein>
    <recommendedName>
        <fullName evidence="8">Tryptophan--tRNA ligase</fullName>
        <ecNumber evidence="8">6.1.1.2</ecNumber>
    </recommendedName>
    <alternativeName>
        <fullName evidence="8">Tryptophanyl-tRNA synthetase</fullName>
        <shortName evidence="8">TrpRS</shortName>
    </alternativeName>
</protein>
<dbReference type="STRING" id="29563.SAMN02983006_00705"/>
<comment type="similarity">
    <text evidence="1 8 9">Belongs to the class-I aminoacyl-tRNA synthetase family.</text>
</comment>
<evidence type="ECO:0000256" key="5">
    <source>
        <dbReference type="ARBA" id="ARBA00022917"/>
    </source>
</evidence>
<dbReference type="Gene3D" id="3.40.50.620">
    <property type="entry name" value="HUPs"/>
    <property type="match status" value="1"/>
</dbReference>
<dbReference type="Gene3D" id="1.10.240.10">
    <property type="entry name" value="Tyrosyl-Transfer RNA Synthetase"/>
    <property type="match status" value="1"/>
</dbReference>
<dbReference type="NCBIfam" id="TIGR00233">
    <property type="entry name" value="trpS"/>
    <property type="match status" value="1"/>
</dbReference>
<feature type="binding site" evidence="8">
    <location>
        <begin position="25"/>
        <end position="26"/>
    </location>
    <ligand>
        <name>ATP</name>
        <dbReference type="ChEBI" id="CHEBI:30616"/>
    </ligand>
</feature>
<dbReference type="InterPro" id="IPR050203">
    <property type="entry name" value="Trp-tRNA_synthetase"/>
</dbReference>
<keyword evidence="3 8" id="KW-0547">Nucleotide-binding</keyword>
<dbReference type="EC" id="6.1.1.2" evidence="8"/>
<dbReference type="SUPFAM" id="SSF52374">
    <property type="entry name" value="Nucleotidylyl transferase"/>
    <property type="match status" value="1"/>
</dbReference>
<dbReference type="Pfam" id="PF00579">
    <property type="entry name" value="tRNA-synt_1b"/>
    <property type="match status" value="1"/>
</dbReference>
<keyword evidence="5 8" id="KW-0648">Protein biosynthesis</keyword>
<evidence type="ECO:0000256" key="6">
    <source>
        <dbReference type="ARBA" id="ARBA00023146"/>
    </source>
</evidence>
<feature type="binding site" evidence="8">
    <location>
        <begin position="201"/>
        <end position="205"/>
    </location>
    <ligand>
        <name>ATP</name>
        <dbReference type="ChEBI" id="CHEBI:30616"/>
    </ligand>
</feature>
<dbReference type="PRINTS" id="PR01039">
    <property type="entry name" value="TRNASYNTHTRP"/>
</dbReference>
<evidence type="ECO:0000313" key="10">
    <source>
        <dbReference type="EMBL" id="SFL28292.1"/>
    </source>
</evidence>
<evidence type="ECO:0000256" key="2">
    <source>
        <dbReference type="ARBA" id="ARBA00022598"/>
    </source>
</evidence>
<dbReference type="GO" id="GO:0006436">
    <property type="term" value="P:tryptophanyl-tRNA aminoacylation"/>
    <property type="evidence" value="ECO:0007669"/>
    <property type="project" value="UniProtKB-UniRule"/>
</dbReference>
<keyword evidence="11" id="KW-1185">Reference proteome</keyword>
<dbReference type="FunFam" id="1.10.240.10:FF:000005">
    <property type="entry name" value="Tryptophan--tRNA ligase"/>
    <property type="match status" value="1"/>
</dbReference>
<dbReference type="InterPro" id="IPR014729">
    <property type="entry name" value="Rossmann-like_a/b/a_fold"/>
</dbReference>
<feature type="short sequence motif" description="'HIGH' region" evidence="8">
    <location>
        <begin position="18"/>
        <end position="26"/>
    </location>
</feature>
<dbReference type="OrthoDB" id="9801042at2"/>
<proteinExistence type="inferred from homology"/>
<evidence type="ECO:0000256" key="9">
    <source>
        <dbReference type="RuleBase" id="RU363036"/>
    </source>
</evidence>
<comment type="catalytic activity">
    <reaction evidence="7 8">
        <text>tRNA(Trp) + L-tryptophan + ATP = L-tryptophyl-tRNA(Trp) + AMP + diphosphate + H(+)</text>
        <dbReference type="Rhea" id="RHEA:24080"/>
        <dbReference type="Rhea" id="RHEA-COMP:9671"/>
        <dbReference type="Rhea" id="RHEA-COMP:9705"/>
        <dbReference type="ChEBI" id="CHEBI:15378"/>
        <dbReference type="ChEBI" id="CHEBI:30616"/>
        <dbReference type="ChEBI" id="CHEBI:33019"/>
        <dbReference type="ChEBI" id="CHEBI:57912"/>
        <dbReference type="ChEBI" id="CHEBI:78442"/>
        <dbReference type="ChEBI" id="CHEBI:78535"/>
        <dbReference type="ChEBI" id="CHEBI:456215"/>
        <dbReference type="EC" id="6.1.1.2"/>
    </reaction>
</comment>
<dbReference type="InterPro" id="IPR002306">
    <property type="entry name" value="Trp-tRNA-ligase"/>
</dbReference>
<feature type="binding site" evidence="8">
    <location>
        <position position="143"/>
    </location>
    <ligand>
        <name>L-tryptophan</name>
        <dbReference type="ChEBI" id="CHEBI:57912"/>
    </ligand>
</feature>
<accession>A0A1I4GE08</accession>
<keyword evidence="6 8" id="KW-0030">Aminoacyl-tRNA synthetase</keyword>
<dbReference type="HAMAP" id="MF_00140_B">
    <property type="entry name" value="Trp_tRNA_synth_B"/>
    <property type="match status" value="1"/>
</dbReference>
<dbReference type="Proteomes" id="UP000199006">
    <property type="component" value="Unassembled WGS sequence"/>
</dbReference>
<dbReference type="AlphaFoldDB" id="A0A1I4GE08"/>
<comment type="function">
    <text evidence="8">Catalyzes the attachment of tryptophan to tRNA(Trp).</text>
</comment>
<comment type="subunit">
    <text evidence="8">Homodimer.</text>
</comment>
<feature type="binding site" evidence="8">
    <location>
        <begin position="155"/>
        <end position="157"/>
    </location>
    <ligand>
        <name>ATP</name>
        <dbReference type="ChEBI" id="CHEBI:30616"/>
    </ligand>
</feature>
<dbReference type="RefSeq" id="WP_089859754.1">
    <property type="nucleotide sequence ID" value="NZ_FOTI01000006.1"/>
</dbReference>
<sequence>MSTESKNEQKRILTGDRPTGKLHLGHYVGSLQNRVELQDKYETFLIIADVQALTTNFDRPEQLSNDVRQVARDYLAAGIDPEKTTIFVQSMVPEIAELTIFYSMIITVNQLRHNPTIKSEAEQYGYREMTYGFLGYPVSQAADITFCRANLVPVGEDQIPHIEQTRKIVRKFNNMYGDIFPEPEALISKFPRLMGLDGKSKMSKSLNNAIFLSDSAEEVTEKIRQAKTDPARIHKDDPGHPEVCTVYHYHQAFNQSAAAEIASQCRAGKIGCVGCKKLLAEKLNEFLAPMHNRREKYLAKPELVDQILLAGTEKARQEAAKTMAKVRSAMKINYFTS</sequence>
<dbReference type="PANTHER" id="PTHR43766">
    <property type="entry name" value="TRYPTOPHAN--TRNA LIGASE, MITOCHONDRIAL"/>
    <property type="match status" value="1"/>
</dbReference>
<dbReference type="InterPro" id="IPR001412">
    <property type="entry name" value="aa-tRNA-synth_I_CS"/>
</dbReference>
<dbReference type="GO" id="GO:0005524">
    <property type="term" value="F:ATP binding"/>
    <property type="evidence" value="ECO:0007669"/>
    <property type="project" value="UniProtKB-UniRule"/>
</dbReference>
<keyword evidence="8" id="KW-0963">Cytoplasm</keyword>
<evidence type="ECO:0000256" key="8">
    <source>
        <dbReference type="HAMAP-Rule" id="MF_00140"/>
    </source>
</evidence>
<dbReference type="FunFam" id="3.40.50.620:FF:000094">
    <property type="entry name" value="Tryptophan--tRNA ligase"/>
    <property type="match status" value="1"/>
</dbReference>
<feature type="binding site" evidence="8">
    <location>
        <position position="193"/>
    </location>
    <ligand>
        <name>ATP</name>
        <dbReference type="ChEBI" id="CHEBI:30616"/>
    </ligand>
</feature>
<dbReference type="PANTHER" id="PTHR43766:SF1">
    <property type="entry name" value="TRYPTOPHAN--TRNA LIGASE, MITOCHONDRIAL"/>
    <property type="match status" value="1"/>
</dbReference>
<evidence type="ECO:0000313" key="11">
    <source>
        <dbReference type="Proteomes" id="UP000199006"/>
    </source>
</evidence>
<dbReference type="InterPro" id="IPR024109">
    <property type="entry name" value="Trp-tRNA-ligase_bac-type"/>
</dbReference>
<dbReference type="CDD" id="cd00806">
    <property type="entry name" value="TrpRS_core"/>
    <property type="match status" value="1"/>
</dbReference>
<feature type="short sequence motif" description="'KMSKS' region" evidence="8">
    <location>
        <begin position="201"/>
        <end position="205"/>
    </location>
</feature>
<comment type="subcellular location">
    <subcellularLocation>
        <location evidence="8">Cytoplasm</location>
    </subcellularLocation>
</comment>
<evidence type="ECO:0000256" key="4">
    <source>
        <dbReference type="ARBA" id="ARBA00022840"/>
    </source>
</evidence>
<keyword evidence="2 8" id="KW-0436">Ligase</keyword>
<organism evidence="10 11">
    <name type="scientific">Halanaerobium salsuginis</name>
    <dbReference type="NCBI Taxonomy" id="29563"/>
    <lineage>
        <taxon>Bacteria</taxon>
        <taxon>Bacillati</taxon>
        <taxon>Bacillota</taxon>
        <taxon>Clostridia</taxon>
        <taxon>Halanaerobiales</taxon>
        <taxon>Halanaerobiaceae</taxon>
        <taxon>Halanaerobium</taxon>
    </lineage>
</organism>
<keyword evidence="4 8" id="KW-0067">ATP-binding</keyword>
<dbReference type="PROSITE" id="PS00178">
    <property type="entry name" value="AA_TRNA_LIGASE_I"/>
    <property type="match status" value="1"/>
</dbReference>
<dbReference type="GO" id="GO:0004830">
    <property type="term" value="F:tryptophan-tRNA ligase activity"/>
    <property type="evidence" value="ECO:0007669"/>
    <property type="project" value="UniProtKB-UniRule"/>
</dbReference>